<sequence>MGDRAVQRNAGAVRGEFVTVDGVESYRIENVDRMAPFFVSVVSDADHWLFASSLGSLSAGRHSPDHPLFPYETVDRIHDAQGQTGSKTLLLVTPEASGDGESAARARLWEPFSDRYAGVYRTRRSLTKSLQGDRLRFEETNDDLGLTFAVTWCTSERFGFVKRSELTAEAGARVRVLDGLQNLMPYGISREMQATRSVLTDAYKKNERVSGTTLGLFTLSAIPVDKAEPSEALKATVVWSVGLDPDTILLSSRQLDRFRTGQPLAPEDAVRAERGAYFIEATVELGGGESKSWETVADIEQDAADVIALVDLLSPEAGKLDYLRTAVAADVQAGTERLCRLAAGADAEQLTAEPMTTARHRMNVMFNIMRGGVFDEGYSLVRDDVRAYVAHHNRPLADAHADFFDSLPERVTVQALREDSRARGPQLERLCAAYLPLSFSRRHGDPSRPWNHFTIDLKNEDGSIKRGYEGNWRDIFQNWEALGRSYPEYLEGFIATFLGASTADGYNPYRITDEGIDWETIEPDDPWSYIGYWGDHQLIYLLRLLVLSGAHHPGRLDALLSRRRFSYANVPYRIKPYADLLRDPHDTVEFDAELEEEIERRVEAIGADGKLLQDASGDVLLVTLAEKLLVPLLAKLTNFIPEGGIWMNTQRPEWNDANNALVGYGVSMVTLFALRRYLDVLREILAPASGESVELSAEVADLLNAVSDAFGRFADRADRDLTDAERKEVVDALGEAGSAYRQRLYADGLSGDVREVPLSNVRALLDRAQAFADHTIAVNRREDGLYHAYNLMTASGDEIGVGHLYAMLEGQVAALDAGVLSPQASLDVLRALRASGIYRADQHSYRLYPDRELPSFLEKNNVPPEAVESSPLLQALLDAGDTSVVVRDVRGGVHFNGAFRNKTDLEVALDALRTGPHADLVAQEASGVLATFEEVFDHRAYTGRSGTFFGYEGLGSIYWHMVSKLALAAQETFLRAHDAGADAGTLDALAEAYYDIRAGLGGSKTPQAYGAFPTDAYSHTPGHAGAKQPGMTGQVKEDILCRWGELGVHIEGGRIVFRPSLLRADEFLTESATFHFVDVHGDAQTLALHAGSLAFTYCQVPVVYTRSEAPSLRLVAASGETTEVDGAALSPEASAEVFGRTGSIARIEVGLMPSLPSAA</sequence>
<name>A0A259U4B1_9BACT</name>
<dbReference type="OrthoDB" id="219241at2"/>
<evidence type="ECO:0008006" key="3">
    <source>
        <dbReference type="Google" id="ProtNLM"/>
    </source>
</evidence>
<reference evidence="1 2" key="1">
    <citation type="submission" date="2016-11" db="EMBL/GenBank/DDBJ databases">
        <title>Study of marine rhodopsin-containing bacteria.</title>
        <authorList>
            <person name="Yoshizawa S."/>
            <person name="Kumagai Y."/>
            <person name="Kogure K."/>
        </authorList>
    </citation>
    <scope>NUCLEOTIDE SEQUENCE [LARGE SCALE GENOMIC DNA]</scope>
    <source>
        <strain evidence="1 2">SG-29</strain>
    </source>
</reference>
<dbReference type="InParanoid" id="A0A259U4B1"/>
<keyword evidence="2" id="KW-1185">Reference proteome</keyword>
<gene>
    <name evidence="1" type="ORF">BSZ36_11575</name>
</gene>
<protein>
    <recommendedName>
        <fullName evidence="3">Cellobiose phosphorylase</fullName>
    </recommendedName>
</protein>
<dbReference type="EMBL" id="MQWB01000001">
    <property type="protein sequence ID" value="OZC04707.1"/>
    <property type="molecule type" value="Genomic_DNA"/>
</dbReference>
<organism evidence="1 2">
    <name type="scientific">Rubricoccus marinus</name>
    <dbReference type="NCBI Taxonomy" id="716817"/>
    <lineage>
        <taxon>Bacteria</taxon>
        <taxon>Pseudomonadati</taxon>
        <taxon>Rhodothermota</taxon>
        <taxon>Rhodothermia</taxon>
        <taxon>Rhodothermales</taxon>
        <taxon>Rubricoccaceae</taxon>
        <taxon>Rubricoccus</taxon>
    </lineage>
</organism>
<evidence type="ECO:0000313" key="1">
    <source>
        <dbReference type="EMBL" id="OZC04707.1"/>
    </source>
</evidence>
<proteinExistence type="predicted"/>
<accession>A0A259U4B1</accession>
<dbReference type="AlphaFoldDB" id="A0A259U4B1"/>
<evidence type="ECO:0000313" key="2">
    <source>
        <dbReference type="Proteomes" id="UP000216446"/>
    </source>
</evidence>
<comment type="caution">
    <text evidence="1">The sequence shown here is derived from an EMBL/GenBank/DDBJ whole genome shotgun (WGS) entry which is preliminary data.</text>
</comment>
<dbReference type="Proteomes" id="UP000216446">
    <property type="component" value="Unassembled WGS sequence"/>
</dbReference>